<evidence type="ECO:0000313" key="4">
    <source>
        <dbReference type="Proteomes" id="UP001059745"/>
    </source>
</evidence>
<feature type="domain" description="AB hydrolase-1" evidence="2">
    <location>
        <begin position="71"/>
        <end position="326"/>
    </location>
</feature>
<keyword evidence="3" id="KW-0378">Hydrolase</keyword>
<evidence type="ECO:0000313" key="3">
    <source>
        <dbReference type="EMBL" id="UWX72507.1"/>
    </source>
</evidence>
<dbReference type="InterPro" id="IPR050266">
    <property type="entry name" value="AB_hydrolase_sf"/>
</dbReference>
<dbReference type="SUPFAM" id="SSF53474">
    <property type="entry name" value="alpha/beta-Hydrolases"/>
    <property type="match status" value="1"/>
</dbReference>
<dbReference type="GO" id="GO:0016020">
    <property type="term" value="C:membrane"/>
    <property type="evidence" value="ECO:0007669"/>
    <property type="project" value="TreeGrafter"/>
</dbReference>
<feature type="chain" id="PRO_5044272406" evidence="1">
    <location>
        <begin position="26"/>
        <end position="343"/>
    </location>
</feature>
<dbReference type="PRINTS" id="PR00412">
    <property type="entry name" value="EPOXHYDRLASE"/>
</dbReference>
<sequence length="343" mass="37339">MNQSKTAFRMSIKRRIFLSALAATAGSSVLSSARAQSSKVGSNDTSDGMCTIRAGVLDVAYRQSGPRDGQAILLLHGFPYDVHSFDIVASRLAATGKRVIVPYLRGYGPTRFIDGATPRVGQQAALGNDVIALMDALDIRQAILAGFDWGGRAACVVAALHPERVTGLVSSGGPGYNIQNQNTFLIPRSAQWEREHWFYWYLNSRRGMAAFSADPVAFCRYLWRSFSPPWNFTDAMFLQTARSFANPDFVAVALHSYRYRIGEAPGDPMLDAVEKQLSDSPRISVPTIIIEGAEDGVDPPSDIESALQHFGALRRRTVLTGVGHNVPQEAPSQFAAAVLDLCD</sequence>
<dbReference type="GeneID" id="66461476"/>
<dbReference type="RefSeq" id="WP_233632309.1">
    <property type="nucleotide sequence ID" value="NZ_CADEPT010000008.1"/>
</dbReference>
<dbReference type="Proteomes" id="UP001059745">
    <property type="component" value="Chromosome 2"/>
</dbReference>
<dbReference type="Pfam" id="PF00561">
    <property type="entry name" value="Abhydrolase_1"/>
    <property type="match status" value="1"/>
</dbReference>
<feature type="signal peptide" evidence="1">
    <location>
        <begin position="1"/>
        <end position="25"/>
    </location>
</feature>
<dbReference type="GO" id="GO:0016787">
    <property type="term" value="F:hydrolase activity"/>
    <property type="evidence" value="ECO:0007669"/>
    <property type="project" value="UniProtKB-KW"/>
</dbReference>
<protein>
    <submittedName>
        <fullName evidence="3">Alpha/beta hydrolase</fullName>
    </submittedName>
</protein>
<name>A0AB38TWW4_BURGA</name>
<dbReference type="AlphaFoldDB" id="A0AB38TWW4"/>
<keyword evidence="1" id="KW-0732">Signal</keyword>
<gene>
    <name evidence="3" type="ORF">NYZ96_29210</name>
</gene>
<dbReference type="EMBL" id="CP104215">
    <property type="protein sequence ID" value="UWX72507.1"/>
    <property type="molecule type" value="Genomic_DNA"/>
</dbReference>
<proteinExistence type="predicted"/>
<dbReference type="PANTHER" id="PTHR43798:SF33">
    <property type="entry name" value="HYDROLASE, PUTATIVE (AFU_ORTHOLOGUE AFUA_2G14860)-RELATED"/>
    <property type="match status" value="1"/>
</dbReference>
<dbReference type="Gene3D" id="3.40.50.1820">
    <property type="entry name" value="alpha/beta hydrolase"/>
    <property type="match status" value="1"/>
</dbReference>
<organism evidence="3 4">
    <name type="scientific">Burkholderia gladioli</name>
    <name type="common">Pseudomonas marginata</name>
    <name type="synonym">Phytomonas marginata</name>
    <dbReference type="NCBI Taxonomy" id="28095"/>
    <lineage>
        <taxon>Bacteria</taxon>
        <taxon>Pseudomonadati</taxon>
        <taxon>Pseudomonadota</taxon>
        <taxon>Betaproteobacteria</taxon>
        <taxon>Burkholderiales</taxon>
        <taxon>Burkholderiaceae</taxon>
        <taxon>Burkholderia</taxon>
    </lineage>
</organism>
<dbReference type="PANTHER" id="PTHR43798">
    <property type="entry name" value="MONOACYLGLYCEROL LIPASE"/>
    <property type="match status" value="1"/>
</dbReference>
<dbReference type="InterPro" id="IPR006311">
    <property type="entry name" value="TAT_signal"/>
</dbReference>
<dbReference type="InterPro" id="IPR000073">
    <property type="entry name" value="AB_hydrolase_1"/>
</dbReference>
<evidence type="ECO:0000256" key="1">
    <source>
        <dbReference type="SAM" id="SignalP"/>
    </source>
</evidence>
<dbReference type="InterPro" id="IPR029058">
    <property type="entry name" value="AB_hydrolase_fold"/>
</dbReference>
<dbReference type="PROSITE" id="PS51318">
    <property type="entry name" value="TAT"/>
    <property type="match status" value="1"/>
</dbReference>
<dbReference type="InterPro" id="IPR000639">
    <property type="entry name" value="Epox_hydrolase-like"/>
</dbReference>
<reference evidence="3" key="1">
    <citation type="submission" date="2022-09" db="EMBL/GenBank/DDBJ databases">
        <title>Genomic of Burkholderia gladioli.</title>
        <authorList>
            <person name="Wu H."/>
        </authorList>
    </citation>
    <scope>NUCLEOTIDE SEQUENCE</scope>
    <source>
        <strain evidence="3">ZN-S4</strain>
    </source>
</reference>
<accession>A0AB38TWW4</accession>
<evidence type="ECO:0000259" key="2">
    <source>
        <dbReference type="Pfam" id="PF00561"/>
    </source>
</evidence>